<dbReference type="EMBL" id="CP136891">
    <property type="protein sequence ID" value="WOK98905.1"/>
    <property type="molecule type" value="Genomic_DNA"/>
</dbReference>
<reference evidence="1 2" key="1">
    <citation type="submission" date="2023-10" db="EMBL/GenBank/DDBJ databases">
        <title>Chromosome-scale genome assembly provides insights into flower coloration mechanisms of Canna indica.</title>
        <authorList>
            <person name="Li C."/>
        </authorList>
    </citation>
    <scope>NUCLEOTIDE SEQUENCE [LARGE SCALE GENOMIC DNA]</scope>
    <source>
        <tissue evidence="1">Flower</tissue>
    </source>
</reference>
<keyword evidence="2" id="KW-1185">Reference proteome</keyword>
<dbReference type="GO" id="GO:0009534">
    <property type="term" value="C:chloroplast thylakoid"/>
    <property type="evidence" value="ECO:0007669"/>
    <property type="project" value="TreeGrafter"/>
</dbReference>
<proteinExistence type="predicted"/>
<dbReference type="Proteomes" id="UP001327560">
    <property type="component" value="Chromosome 2"/>
</dbReference>
<dbReference type="PANTHER" id="PTHR36734">
    <property type="entry name" value="YCF37-LIKE PROTEIN"/>
    <property type="match status" value="1"/>
</dbReference>
<evidence type="ECO:0000313" key="1">
    <source>
        <dbReference type="EMBL" id="WOK98905.1"/>
    </source>
</evidence>
<protein>
    <submittedName>
        <fullName evidence="1">Uncharacterized protein</fullName>
    </submittedName>
</protein>
<dbReference type="PANTHER" id="PTHR36734:SF1">
    <property type="entry name" value="OS02G0815300 PROTEIN"/>
    <property type="match status" value="1"/>
</dbReference>
<accession>A0AAQ3Q723</accession>
<dbReference type="AlphaFoldDB" id="A0AAQ3Q723"/>
<name>A0AAQ3Q723_9LILI</name>
<evidence type="ECO:0000313" key="2">
    <source>
        <dbReference type="Proteomes" id="UP001327560"/>
    </source>
</evidence>
<sequence length="167" mass="16898">MASSSASLLLYPLPSNGGCAVRHSTIRCRAAPSSSPRQSLGGRRQCLLLLALSSAALPSPAARSEDIPLFGLRKRIKKIEEEAEEIVVKGEAAVEKGIEAAEKGIEAAEKGIVAAEKGIQTAEEGIVSSSGFGVSGDLVQAGAVAGAEAVGVLVGVAVVNGILAPER</sequence>
<organism evidence="1 2">
    <name type="scientific">Canna indica</name>
    <name type="common">Indian-shot</name>
    <dbReference type="NCBI Taxonomy" id="4628"/>
    <lineage>
        <taxon>Eukaryota</taxon>
        <taxon>Viridiplantae</taxon>
        <taxon>Streptophyta</taxon>
        <taxon>Embryophyta</taxon>
        <taxon>Tracheophyta</taxon>
        <taxon>Spermatophyta</taxon>
        <taxon>Magnoliopsida</taxon>
        <taxon>Liliopsida</taxon>
        <taxon>Zingiberales</taxon>
        <taxon>Cannaceae</taxon>
        <taxon>Canna</taxon>
    </lineage>
</organism>
<gene>
    <name evidence="1" type="ORF">Cni_G07617</name>
</gene>